<keyword evidence="6" id="KW-0418">Kinase</keyword>
<dbReference type="Proteomes" id="UP001501508">
    <property type="component" value="Unassembled WGS sequence"/>
</dbReference>
<dbReference type="CDD" id="cd00156">
    <property type="entry name" value="REC"/>
    <property type="match status" value="1"/>
</dbReference>
<dbReference type="SUPFAM" id="SSF47384">
    <property type="entry name" value="Homodimeric domain of signal transducing histidine kinase"/>
    <property type="match status" value="1"/>
</dbReference>
<keyword evidence="5" id="KW-0547">Nucleotide-binding</keyword>
<dbReference type="InterPro" id="IPR013767">
    <property type="entry name" value="PAS_fold"/>
</dbReference>
<dbReference type="PANTHER" id="PTHR43065">
    <property type="entry name" value="SENSOR HISTIDINE KINASE"/>
    <property type="match status" value="1"/>
</dbReference>
<evidence type="ECO:0000259" key="11">
    <source>
        <dbReference type="PROSITE" id="PS50110"/>
    </source>
</evidence>
<dbReference type="Pfam" id="PF02518">
    <property type="entry name" value="HATPase_c"/>
    <property type="match status" value="1"/>
</dbReference>
<dbReference type="SUPFAM" id="SSF55785">
    <property type="entry name" value="PYP-like sensor domain (PAS domain)"/>
    <property type="match status" value="1"/>
</dbReference>
<dbReference type="InterPro" id="IPR000014">
    <property type="entry name" value="PAS"/>
</dbReference>
<keyword evidence="14" id="KW-1185">Reference proteome</keyword>
<dbReference type="SUPFAM" id="SSF55874">
    <property type="entry name" value="ATPase domain of HSP90 chaperone/DNA topoisomerase II/histidine kinase"/>
    <property type="match status" value="1"/>
</dbReference>
<proteinExistence type="predicted"/>
<evidence type="ECO:0000259" key="10">
    <source>
        <dbReference type="PROSITE" id="PS50109"/>
    </source>
</evidence>
<dbReference type="RefSeq" id="WP_345026607.1">
    <property type="nucleotide sequence ID" value="NZ_BAABEY010000005.1"/>
</dbReference>
<keyword evidence="4" id="KW-0808">Transferase</keyword>
<dbReference type="InterPro" id="IPR036890">
    <property type="entry name" value="HATPase_C_sf"/>
</dbReference>
<sequence length="481" mass="54761">MSDAPLRILYVDDDEDDFLLAEACFKEIPDLRYELTWCSNYRKALGYLKKNEHDLYLFDFYLGEYTGIDLIKKAFSYQCEGPIILLTGRNDESAAVQSLRTGATDYLVKSELNAQSLQRSIRYSLERTSFTKAIQQSERRYRKIFEESGDMLFTTDTLGHIQDFNNSTLELSGYNAWQLKELGLPVLIVSPNFREQWKLLLSRREIDNIEVTLKTGNGDKRICIFSGSLEKDGTRTYVQCRLSDITSRRQSERERLFSEKIAVSGRLIRMLAHEVRNPLTNITLSAEQLESEFENEDLAFYTQIIKRNCGRINELITQLLQSSRPGEVNLEKGDMREVMDDALNAANDRLRLKKIAVRKRYTQDLPEINLDKTSLQLAFLNMINNAIEAVGDTAGILTIHLQPQDSELKVLIADNGCGISEEVMQQIFEPYFTGKKTGMGIGLATTLSIVHSHGGRIDVQSEIGSGTAFTLSFPFFKETHS</sequence>
<dbReference type="CDD" id="cd00130">
    <property type="entry name" value="PAS"/>
    <property type="match status" value="1"/>
</dbReference>
<feature type="domain" description="Histidine kinase" evidence="10">
    <location>
        <begin position="270"/>
        <end position="477"/>
    </location>
</feature>
<evidence type="ECO:0000256" key="2">
    <source>
        <dbReference type="ARBA" id="ARBA00012438"/>
    </source>
</evidence>
<dbReference type="InterPro" id="IPR035965">
    <property type="entry name" value="PAS-like_dom_sf"/>
</dbReference>
<accession>A0ABP8LQH1</accession>
<keyword evidence="7" id="KW-0067">ATP-binding</keyword>
<comment type="catalytic activity">
    <reaction evidence="1">
        <text>ATP + protein L-histidine = ADP + protein N-phospho-L-histidine.</text>
        <dbReference type="EC" id="2.7.13.3"/>
    </reaction>
</comment>
<dbReference type="NCBIfam" id="TIGR00229">
    <property type="entry name" value="sensory_box"/>
    <property type="match status" value="1"/>
</dbReference>
<dbReference type="PANTHER" id="PTHR43065:SF10">
    <property type="entry name" value="PEROXIDE STRESS-ACTIVATED HISTIDINE KINASE MAK3"/>
    <property type="match status" value="1"/>
</dbReference>
<dbReference type="Pfam" id="PF00072">
    <property type="entry name" value="Response_reg"/>
    <property type="match status" value="1"/>
</dbReference>
<evidence type="ECO:0000256" key="7">
    <source>
        <dbReference type="ARBA" id="ARBA00022840"/>
    </source>
</evidence>
<dbReference type="Gene3D" id="1.10.287.130">
    <property type="match status" value="1"/>
</dbReference>
<evidence type="ECO:0000313" key="14">
    <source>
        <dbReference type="Proteomes" id="UP001501508"/>
    </source>
</evidence>
<evidence type="ECO:0000256" key="5">
    <source>
        <dbReference type="ARBA" id="ARBA00022741"/>
    </source>
</evidence>
<feature type="domain" description="PAS" evidence="12">
    <location>
        <begin position="137"/>
        <end position="175"/>
    </location>
</feature>
<comment type="caution">
    <text evidence="13">The sequence shown here is derived from an EMBL/GenBank/DDBJ whole genome shotgun (WGS) entry which is preliminary data.</text>
</comment>
<evidence type="ECO:0000256" key="3">
    <source>
        <dbReference type="ARBA" id="ARBA00022553"/>
    </source>
</evidence>
<dbReference type="PRINTS" id="PR00344">
    <property type="entry name" value="BCTRLSENSOR"/>
</dbReference>
<dbReference type="Gene3D" id="3.30.450.20">
    <property type="entry name" value="PAS domain"/>
    <property type="match status" value="1"/>
</dbReference>
<evidence type="ECO:0000259" key="12">
    <source>
        <dbReference type="PROSITE" id="PS50112"/>
    </source>
</evidence>
<dbReference type="SMART" id="SM00387">
    <property type="entry name" value="HATPase_c"/>
    <property type="match status" value="1"/>
</dbReference>
<dbReference type="Gene3D" id="3.40.50.2300">
    <property type="match status" value="1"/>
</dbReference>
<dbReference type="InterPro" id="IPR003594">
    <property type="entry name" value="HATPase_dom"/>
</dbReference>
<keyword evidence="8" id="KW-0902">Two-component regulatory system</keyword>
<dbReference type="SMART" id="SM00448">
    <property type="entry name" value="REC"/>
    <property type="match status" value="1"/>
</dbReference>
<gene>
    <name evidence="13" type="ORF">GCM10023091_06460</name>
</gene>
<keyword evidence="3 9" id="KW-0597">Phosphoprotein</keyword>
<dbReference type="SMART" id="SM00388">
    <property type="entry name" value="HisKA"/>
    <property type="match status" value="1"/>
</dbReference>
<dbReference type="Pfam" id="PF00512">
    <property type="entry name" value="HisKA"/>
    <property type="match status" value="1"/>
</dbReference>
<evidence type="ECO:0000256" key="6">
    <source>
        <dbReference type="ARBA" id="ARBA00022777"/>
    </source>
</evidence>
<dbReference type="Pfam" id="PF00989">
    <property type="entry name" value="PAS"/>
    <property type="match status" value="1"/>
</dbReference>
<evidence type="ECO:0000256" key="4">
    <source>
        <dbReference type="ARBA" id="ARBA00022679"/>
    </source>
</evidence>
<feature type="modified residue" description="4-aspartylphosphate" evidence="9">
    <location>
        <position position="59"/>
    </location>
</feature>
<protein>
    <recommendedName>
        <fullName evidence="2">histidine kinase</fullName>
        <ecNumber evidence="2">2.7.13.3</ecNumber>
    </recommendedName>
</protein>
<dbReference type="InterPro" id="IPR011006">
    <property type="entry name" value="CheY-like_superfamily"/>
</dbReference>
<dbReference type="InterPro" id="IPR004358">
    <property type="entry name" value="Sig_transdc_His_kin-like_C"/>
</dbReference>
<dbReference type="EC" id="2.7.13.3" evidence="2"/>
<dbReference type="InterPro" id="IPR036097">
    <property type="entry name" value="HisK_dim/P_sf"/>
</dbReference>
<dbReference type="CDD" id="cd00082">
    <property type="entry name" value="HisKA"/>
    <property type="match status" value="1"/>
</dbReference>
<evidence type="ECO:0000256" key="1">
    <source>
        <dbReference type="ARBA" id="ARBA00000085"/>
    </source>
</evidence>
<organism evidence="13 14">
    <name type="scientific">Ravibacter arvi</name>
    <dbReference type="NCBI Taxonomy" id="2051041"/>
    <lineage>
        <taxon>Bacteria</taxon>
        <taxon>Pseudomonadati</taxon>
        <taxon>Bacteroidota</taxon>
        <taxon>Cytophagia</taxon>
        <taxon>Cytophagales</taxon>
        <taxon>Spirosomataceae</taxon>
        <taxon>Ravibacter</taxon>
    </lineage>
</organism>
<dbReference type="InterPro" id="IPR005467">
    <property type="entry name" value="His_kinase_dom"/>
</dbReference>
<feature type="domain" description="Response regulatory" evidence="11">
    <location>
        <begin position="7"/>
        <end position="124"/>
    </location>
</feature>
<evidence type="ECO:0000256" key="9">
    <source>
        <dbReference type="PROSITE-ProRule" id="PRU00169"/>
    </source>
</evidence>
<dbReference type="EMBL" id="BAABEY010000005">
    <property type="protein sequence ID" value="GAA4433227.1"/>
    <property type="molecule type" value="Genomic_DNA"/>
</dbReference>
<dbReference type="InterPro" id="IPR003661">
    <property type="entry name" value="HisK_dim/P_dom"/>
</dbReference>
<dbReference type="InterPro" id="IPR001789">
    <property type="entry name" value="Sig_transdc_resp-reg_receiver"/>
</dbReference>
<dbReference type="Gene3D" id="3.30.565.10">
    <property type="entry name" value="Histidine kinase-like ATPase, C-terminal domain"/>
    <property type="match status" value="1"/>
</dbReference>
<dbReference type="PROSITE" id="PS50109">
    <property type="entry name" value="HIS_KIN"/>
    <property type="match status" value="1"/>
</dbReference>
<evidence type="ECO:0000313" key="13">
    <source>
        <dbReference type="EMBL" id="GAA4433227.1"/>
    </source>
</evidence>
<dbReference type="SUPFAM" id="SSF52172">
    <property type="entry name" value="CheY-like"/>
    <property type="match status" value="1"/>
</dbReference>
<name>A0ABP8LQH1_9BACT</name>
<reference evidence="14" key="1">
    <citation type="journal article" date="2019" name="Int. J. Syst. Evol. Microbiol.">
        <title>The Global Catalogue of Microorganisms (GCM) 10K type strain sequencing project: providing services to taxonomists for standard genome sequencing and annotation.</title>
        <authorList>
            <consortium name="The Broad Institute Genomics Platform"/>
            <consortium name="The Broad Institute Genome Sequencing Center for Infectious Disease"/>
            <person name="Wu L."/>
            <person name="Ma J."/>
        </authorList>
    </citation>
    <scope>NUCLEOTIDE SEQUENCE [LARGE SCALE GENOMIC DNA]</scope>
    <source>
        <strain evidence="14">JCM 31920</strain>
    </source>
</reference>
<dbReference type="PROSITE" id="PS50112">
    <property type="entry name" value="PAS"/>
    <property type="match status" value="1"/>
</dbReference>
<dbReference type="PROSITE" id="PS50110">
    <property type="entry name" value="RESPONSE_REGULATORY"/>
    <property type="match status" value="1"/>
</dbReference>
<evidence type="ECO:0000256" key="8">
    <source>
        <dbReference type="ARBA" id="ARBA00023012"/>
    </source>
</evidence>